<keyword evidence="2" id="KW-1185">Reference proteome</keyword>
<evidence type="ECO:0000313" key="1">
    <source>
        <dbReference type="EMBL" id="KAK8888249.1"/>
    </source>
</evidence>
<comment type="caution">
    <text evidence="1">The sequence shown here is derived from an EMBL/GenBank/DDBJ whole genome shotgun (WGS) entry which is preliminary data.</text>
</comment>
<name>A0ABR2KAX9_9EUKA</name>
<accession>A0ABR2KAX9</accession>
<reference evidence="1 2" key="1">
    <citation type="submission" date="2024-04" db="EMBL/GenBank/DDBJ databases">
        <title>Tritrichomonas musculus Genome.</title>
        <authorList>
            <person name="Alves-Ferreira E."/>
            <person name="Grigg M."/>
            <person name="Lorenzi H."/>
            <person name="Galac M."/>
        </authorList>
    </citation>
    <scope>NUCLEOTIDE SEQUENCE [LARGE SCALE GENOMIC DNA]</scope>
    <source>
        <strain evidence="1 2">EAF2021</strain>
    </source>
</reference>
<gene>
    <name evidence="1" type="ORF">M9Y10_039314</name>
</gene>
<dbReference type="EMBL" id="JAPFFF010000006">
    <property type="protein sequence ID" value="KAK8888249.1"/>
    <property type="molecule type" value="Genomic_DNA"/>
</dbReference>
<evidence type="ECO:0000313" key="2">
    <source>
        <dbReference type="Proteomes" id="UP001470230"/>
    </source>
</evidence>
<sequence>MQRRMYSYKGSKLCFSISPSGCLGNHMISFLRLIQLSKETKIKRNFFPKDFLMQKKSFLYGDINFESQNSENFNYISKNCFLGNFYYPIVLLGPLPLEIDSTCRSSLKNVSLNDDVLVINIRSGEIFTDRKLPLHQSKFGQPPSNYYKEVIRMHSWSDVIVTSKTNDNPYVNNVLNMINKKFEKNSLIHDLSYLLNAKYLVVSRGKIGFALVLLSNKVKNLLYV</sequence>
<organism evidence="1 2">
    <name type="scientific">Tritrichomonas musculus</name>
    <dbReference type="NCBI Taxonomy" id="1915356"/>
    <lineage>
        <taxon>Eukaryota</taxon>
        <taxon>Metamonada</taxon>
        <taxon>Parabasalia</taxon>
        <taxon>Tritrichomonadida</taxon>
        <taxon>Tritrichomonadidae</taxon>
        <taxon>Tritrichomonas</taxon>
    </lineage>
</organism>
<proteinExistence type="predicted"/>
<dbReference type="Proteomes" id="UP001470230">
    <property type="component" value="Unassembled WGS sequence"/>
</dbReference>
<protein>
    <submittedName>
        <fullName evidence="1">Uncharacterized protein</fullName>
    </submittedName>
</protein>